<dbReference type="EMBL" id="JACXSK010000005">
    <property type="protein sequence ID" value="MBD3123566.1"/>
    <property type="molecule type" value="Genomic_DNA"/>
</dbReference>
<organism evidence="1 2">
    <name type="scientific">Citrobacter braakii</name>
    <dbReference type="NCBI Taxonomy" id="57706"/>
    <lineage>
        <taxon>Bacteria</taxon>
        <taxon>Pseudomonadati</taxon>
        <taxon>Pseudomonadota</taxon>
        <taxon>Gammaproteobacteria</taxon>
        <taxon>Enterobacterales</taxon>
        <taxon>Enterobacteriaceae</taxon>
        <taxon>Citrobacter</taxon>
        <taxon>Citrobacter freundii complex</taxon>
    </lineage>
</organism>
<dbReference type="AlphaFoldDB" id="A0A8I0G3X3"/>
<reference evidence="1" key="1">
    <citation type="submission" date="2020-09" db="EMBL/GenBank/DDBJ databases">
        <title>Characterization of IncC plasmids in Enterobacterales of food-producing animals originating from China.</title>
        <authorList>
            <person name="Zhang Y."/>
            <person name="Lei C.-W."/>
        </authorList>
    </citation>
    <scope>NUCLEOTIDE SEQUENCE</scope>
    <source>
        <strain evidence="1">CC1</strain>
    </source>
</reference>
<evidence type="ECO:0000313" key="2">
    <source>
        <dbReference type="Proteomes" id="UP000605024"/>
    </source>
</evidence>
<sequence>MMKIQINVPIIFMGQGSRKAKQAKIPAISNGPANSSSIPPNRRIFVGKKLLAIKAIT</sequence>
<protein>
    <submittedName>
        <fullName evidence="1">Uncharacterized protein</fullName>
    </submittedName>
</protein>
<dbReference type="Proteomes" id="UP000605024">
    <property type="component" value="Unassembled WGS sequence"/>
</dbReference>
<comment type="caution">
    <text evidence="1">The sequence shown here is derived from an EMBL/GenBank/DDBJ whole genome shotgun (WGS) entry which is preliminary data.</text>
</comment>
<dbReference type="RefSeq" id="WP_159137120.1">
    <property type="nucleotide sequence ID" value="NZ_CP099374.1"/>
</dbReference>
<proteinExistence type="predicted"/>
<name>A0A8I0G3X3_CITBR</name>
<gene>
    <name evidence="1" type="ORF">ID160_12870</name>
</gene>
<evidence type="ECO:0000313" key="1">
    <source>
        <dbReference type="EMBL" id="MBD3123566.1"/>
    </source>
</evidence>
<accession>A0A8I0G3X3</accession>